<feature type="region of interest" description="Disordered" evidence="2">
    <location>
        <begin position="187"/>
        <end position="216"/>
    </location>
</feature>
<feature type="coiled-coil region" evidence="1">
    <location>
        <begin position="83"/>
        <end position="124"/>
    </location>
</feature>
<keyword evidence="1" id="KW-0175">Coiled coil</keyword>
<sequence>MSTDGGSPNTVPSPAGAGTPPSQGGNTGGGNALGHIPAELRAAAENLGIKLVPEVDWAEREKVYGSVKHGNIAEKLNRLNKYEEDAQKRADGELSELQRAQKDAADLRAQNERAAEDIRQMALRTGFLTENAKRAMADSKELAVFPEIMDMYLPTLLPEFKGGDPDEFVKNGLDKMLGVQATFLKRLGGEPGNAPGGSPVSPSGAQGEQLPRRSGSVVKELVDWRSRVVSTVNPHIVQPPGVGGKR</sequence>
<protein>
    <submittedName>
        <fullName evidence="3">Uncharacterized protein</fullName>
    </submittedName>
</protein>
<feature type="region of interest" description="Disordered" evidence="2">
    <location>
        <begin position="1"/>
        <end position="34"/>
    </location>
</feature>
<reference evidence="3" key="1">
    <citation type="submission" date="2020-03" db="EMBL/GenBank/DDBJ databases">
        <title>The deep terrestrial virosphere.</title>
        <authorList>
            <person name="Holmfeldt K."/>
            <person name="Nilsson E."/>
            <person name="Simone D."/>
            <person name="Lopez-Fernandez M."/>
            <person name="Wu X."/>
            <person name="de Brujin I."/>
            <person name="Lundin D."/>
            <person name="Andersson A."/>
            <person name="Bertilsson S."/>
            <person name="Dopson M."/>
        </authorList>
    </citation>
    <scope>NUCLEOTIDE SEQUENCE</scope>
    <source>
        <strain evidence="4">MM415A00305</strain>
        <strain evidence="3">TM448A03065</strain>
        <strain evidence="5">TM448B02830</strain>
    </source>
</reference>
<dbReference type="EMBL" id="MT144376">
    <property type="protein sequence ID" value="QJA52896.1"/>
    <property type="molecule type" value="Genomic_DNA"/>
</dbReference>
<dbReference type="EMBL" id="MT142506">
    <property type="protein sequence ID" value="QJA83221.1"/>
    <property type="molecule type" value="Genomic_DNA"/>
</dbReference>
<feature type="compositionally biased region" description="Polar residues" evidence="2">
    <location>
        <begin position="1"/>
        <end position="12"/>
    </location>
</feature>
<evidence type="ECO:0000256" key="2">
    <source>
        <dbReference type="SAM" id="MobiDB-lite"/>
    </source>
</evidence>
<evidence type="ECO:0000313" key="3">
    <source>
        <dbReference type="EMBL" id="QJA52896.1"/>
    </source>
</evidence>
<evidence type="ECO:0000313" key="4">
    <source>
        <dbReference type="EMBL" id="QJA83221.1"/>
    </source>
</evidence>
<dbReference type="AlphaFoldDB" id="A0A6H1ZY91"/>
<dbReference type="EMBL" id="MT144960">
    <property type="protein sequence ID" value="QJI01914.1"/>
    <property type="molecule type" value="Genomic_DNA"/>
</dbReference>
<organism evidence="3">
    <name type="scientific">viral metagenome</name>
    <dbReference type="NCBI Taxonomy" id="1070528"/>
    <lineage>
        <taxon>unclassified sequences</taxon>
        <taxon>metagenomes</taxon>
        <taxon>organismal metagenomes</taxon>
    </lineage>
</organism>
<name>A0A6H1ZY91_9ZZZZ</name>
<proteinExistence type="predicted"/>
<evidence type="ECO:0000313" key="5">
    <source>
        <dbReference type="EMBL" id="QJI01914.1"/>
    </source>
</evidence>
<evidence type="ECO:0000256" key="1">
    <source>
        <dbReference type="SAM" id="Coils"/>
    </source>
</evidence>
<gene>
    <name evidence="4" type="ORF">MM415A00305_0019</name>
    <name evidence="3" type="ORF">TM448A03065_0011</name>
    <name evidence="5" type="ORF">TM448B02830_0011</name>
</gene>
<accession>A0A6H1ZY91</accession>